<feature type="transmembrane region" description="Helical" evidence="5">
    <location>
        <begin position="204"/>
        <end position="228"/>
    </location>
</feature>
<dbReference type="OrthoDB" id="958273at2"/>
<evidence type="ECO:0000256" key="2">
    <source>
        <dbReference type="ARBA" id="ARBA00022692"/>
    </source>
</evidence>
<feature type="transmembrane region" description="Helical" evidence="5">
    <location>
        <begin position="98"/>
        <end position="116"/>
    </location>
</feature>
<keyword evidence="2 5" id="KW-0812">Transmembrane</keyword>
<dbReference type="CDD" id="cd09319">
    <property type="entry name" value="TDT_like_1"/>
    <property type="match status" value="1"/>
</dbReference>
<dbReference type="AlphaFoldDB" id="A0A1X2D7I9"/>
<feature type="transmembrane region" description="Helical" evidence="5">
    <location>
        <begin position="136"/>
        <end position="155"/>
    </location>
</feature>
<keyword evidence="4 5" id="KW-0472">Membrane</keyword>
<dbReference type="GO" id="GO:0016020">
    <property type="term" value="C:membrane"/>
    <property type="evidence" value="ECO:0007669"/>
    <property type="project" value="UniProtKB-SubCell"/>
</dbReference>
<feature type="transmembrane region" description="Helical" evidence="5">
    <location>
        <begin position="265"/>
        <end position="283"/>
    </location>
</feature>
<sequence length="326" mass="35587">MKFRLADVEPAPDVFAAVMATGILSIAAGQHHYVRISDTLGVLATTALVVLAGLVIAAAVGRRNSLWDLTDPDVTLRLFTFVAACAVLDSRLASRRMVMYMLGAVALSAWLVLMVLSTRNMLAQPWATLRDRAHGAWELASVGTSGLAIVATQVARHTPEHWWFVVAVPVWVVALCLYGLMTWLILWRASVERHERNGFEPDSWILMGGLAIATLAGANIHSLAPVWLAPAVRVITVVTWVAATLWIPVLIYFGLQRINRRPGMLHFAGVWWALVFPLGMYAAATDAMAAEIGQRSLSTVSLVFFWIAMAAWLIVVIAGLLTVREA</sequence>
<protein>
    <submittedName>
        <fullName evidence="6">C4-dicarboxylate ABC transporter</fullName>
    </submittedName>
</protein>
<comment type="caution">
    <text evidence="6">The sequence shown here is derived from an EMBL/GenBank/DDBJ whole genome shotgun (WGS) entry which is preliminary data.</text>
</comment>
<evidence type="ECO:0000313" key="6">
    <source>
        <dbReference type="EMBL" id="ORW84098.1"/>
    </source>
</evidence>
<organism evidence="6 7">
    <name type="scientific">Mycobacterium riyadhense</name>
    <dbReference type="NCBI Taxonomy" id="486698"/>
    <lineage>
        <taxon>Bacteria</taxon>
        <taxon>Bacillati</taxon>
        <taxon>Actinomycetota</taxon>
        <taxon>Actinomycetes</taxon>
        <taxon>Mycobacteriales</taxon>
        <taxon>Mycobacteriaceae</taxon>
        <taxon>Mycobacterium</taxon>
    </lineage>
</organism>
<evidence type="ECO:0000256" key="1">
    <source>
        <dbReference type="ARBA" id="ARBA00004141"/>
    </source>
</evidence>
<dbReference type="GO" id="GO:0055085">
    <property type="term" value="P:transmembrane transport"/>
    <property type="evidence" value="ECO:0007669"/>
    <property type="project" value="InterPro"/>
</dbReference>
<proteinExistence type="predicted"/>
<comment type="subcellular location">
    <subcellularLocation>
        <location evidence="1">Membrane</location>
        <topology evidence="1">Multi-pass membrane protein</topology>
    </subcellularLocation>
</comment>
<evidence type="ECO:0000313" key="7">
    <source>
        <dbReference type="Proteomes" id="UP000193087"/>
    </source>
</evidence>
<feature type="transmembrane region" description="Helical" evidence="5">
    <location>
        <begin position="161"/>
        <end position="184"/>
    </location>
</feature>
<feature type="transmembrane region" description="Helical" evidence="5">
    <location>
        <begin position="40"/>
        <end position="62"/>
    </location>
</feature>
<feature type="transmembrane region" description="Helical" evidence="5">
    <location>
        <begin position="234"/>
        <end position="253"/>
    </location>
</feature>
<evidence type="ECO:0000256" key="4">
    <source>
        <dbReference type="ARBA" id="ARBA00023136"/>
    </source>
</evidence>
<dbReference type="STRING" id="486698.AWC22_14005"/>
<dbReference type="GeneID" id="93496960"/>
<evidence type="ECO:0000256" key="3">
    <source>
        <dbReference type="ARBA" id="ARBA00022989"/>
    </source>
</evidence>
<accession>A0A1X2D7I9</accession>
<dbReference type="InterPro" id="IPR004695">
    <property type="entry name" value="SLAC1/Mae1/Ssu1/TehA"/>
</dbReference>
<dbReference type="Gene3D" id="1.50.10.150">
    <property type="entry name" value="Voltage-dependent anion channel"/>
    <property type="match status" value="1"/>
</dbReference>
<dbReference type="EMBL" id="LQPQ01000038">
    <property type="protein sequence ID" value="ORW84098.1"/>
    <property type="molecule type" value="Genomic_DNA"/>
</dbReference>
<gene>
    <name evidence="6" type="ORF">AWC22_14005</name>
</gene>
<dbReference type="Proteomes" id="UP000193087">
    <property type="component" value="Unassembled WGS sequence"/>
</dbReference>
<dbReference type="RefSeq" id="WP_085249611.1">
    <property type="nucleotide sequence ID" value="NZ_CAJMWJ010000001.1"/>
</dbReference>
<evidence type="ECO:0000256" key="5">
    <source>
        <dbReference type="SAM" id="Phobius"/>
    </source>
</evidence>
<dbReference type="InterPro" id="IPR038665">
    <property type="entry name" value="Voltage-dep_anion_channel_sf"/>
</dbReference>
<keyword evidence="7" id="KW-1185">Reference proteome</keyword>
<feature type="transmembrane region" description="Helical" evidence="5">
    <location>
        <begin position="303"/>
        <end position="323"/>
    </location>
</feature>
<name>A0A1X2D7I9_9MYCO</name>
<feature type="transmembrane region" description="Helical" evidence="5">
    <location>
        <begin position="12"/>
        <end position="34"/>
    </location>
</feature>
<reference evidence="6 7" key="1">
    <citation type="submission" date="2016-01" db="EMBL/GenBank/DDBJ databases">
        <title>The new phylogeny of the genus Mycobacterium.</title>
        <authorList>
            <person name="Tarcisio F."/>
            <person name="Conor M."/>
            <person name="Antonella G."/>
            <person name="Elisabetta G."/>
            <person name="Giulia F.S."/>
            <person name="Sara T."/>
            <person name="Anna F."/>
            <person name="Clotilde B."/>
            <person name="Roberto B."/>
            <person name="Veronica D.S."/>
            <person name="Fabio R."/>
            <person name="Monica P."/>
            <person name="Olivier J."/>
            <person name="Enrico T."/>
            <person name="Nicola S."/>
        </authorList>
    </citation>
    <scope>NUCLEOTIDE SEQUENCE [LARGE SCALE GENOMIC DNA]</scope>
    <source>
        <strain evidence="6 7">DSM 45176</strain>
    </source>
</reference>
<dbReference type="Pfam" id="PF03595">
    <property type="entry name" value="SLAC1"/>
    <property type="match status" value="1"/>
</dbReference>
<keyword evidence="3 5" id="KW-1133">Transmembrane helix</keyword>